<dbReference type="PANTHER" id="PTHR15154">
    <property type="entry name" value="HAMARTIN"/>
    <property type="match status" value="1"/>
</dbReference>
<organism evidence="3 4">
    <name type="scientific">Tilletia caries</name>
    <name type="common">wheat bunt fungus</name>
    <dbReference type="NCBI Taxonomy" id="13290"/>
    <lineage>
        <taxon>Eukaryota</taxon>
        <taxon>Fungi</taxon>
        <taxon>Dikarya</taxon>
        <taxon>Basidiomycota</taxon>
        <taxon>Ustilaginomycotina</taxon>
        <taxon>Exobasidiomycetes</taxon>
        <taxon>Tilletiales</taxon>
        <taxon>Tilletiaceae</taxon>
        <taxon>Tilletia</taxon>
    </lineage>
</organism>
<protein>
    <submittedName>
        <fullName evidence="3">Uncharacterized protein</fullName>
    </submittedName>
</protein>
<feature type="coiled-coil region" evidence="1">
    <location>
        <begin position="1061"/>
        <end position="1088"/>
    </location>
</feature>
<sequence>MPPPTTMSASATSSPAVGTSSSSSAAAAAASAAAQPVVLSRSLQTAISTMHARISKVFAAPSPMASPDLPAARSAVQAVVSDVSIPPTRPLPPALREVLSAAINPQMQALAKKCHASEHYSLLLGWLFQLGPLVSDQCIALEWWDFLIKPVLRDSQAGEGALAQAKALVLDAMCNAPADAYHDVEPPSMPWPRIDNDSAGNFARSIGDAPYSTFASAPAPFSPTETLRTASSSVESTYSPTTESSATAFRRRVPKDLNTLYRFAQRIVQLYFAEIASAPHVEPKKVRTRNSSASGAILGVGEKSSEMARHRALSGLGLSGIGPAENLGKSAEKDAQEGLGDVRVEEAAEEEMEEEDQYDEHSLCWTQRLEALVLAFGTRAPKRFFHHLSSCFAEPTNRIPVLVNLIAFISAHPATAYHLIATPLPAEVMMSLQIDTSTTVITLGARLAVMLLPHIPTWFANGGGGGLPALMAVFARIIDWRIFGNGWEERVGKVTAAGAATESEGSTAGDSAMTVDTGSQGDDGPNGSAVSLADEIINQRAALDIEWTELDRIGKRLQLRQDVQWSRLTSTYDGPDTAAPDATLLFTYLYGLFPANTIRFLRAPIDYLRKAHYVSPSVASFQDLIDELTIHERSKDIVRRHRLHEGLVLHGAEWEVCNPDRWKKSVTEEYAAVCMNHYLGTADGVPEARPGSLTASWAERLAQSSLRSGANTPTAQSDTAPHGIPGSSAMRPSLSAATLLTPALSISSSRGMSAVHRENLMLRTELNYELNLKGQLLHFIGKLHRDKLKSHVLAAEQQNLKSEVKVLRAELDRSRKERDKIREEADKRAKRLGNPTQRLRQFMEKDKRTTEELQRLAVELQSKEETNEALSSQLEAAGTELFEIKALWQQNEPALKDLDNLKAQVEQMQVSMKAWADTEARYEAQQREMRTMASKWTQLELERDNAEAVAREAMSARDEVDSERERWMAVAEEASSQLKTLQEKWAIKPPVLSHPSSGGAGAAHYNSMTPTNHHHMYATGAVFSSSSPSSPLLQATERVSRRQSMLQSASVRLLASSTTAASALLSENSRLTGALEDAQAEMLGLRAEMAVMRGSGAAAAAGAGTDSNRSTRSTGLEDVDVIPLDIGPAREGQEEGQDQDDEETPSPSSQCVPDYVFSTVRVFGGQLDEGTAGDSADLTQRLLPAHLRASFLERVRDRTPMSELPPAECEAEVAHRVPLLPFHIARLRDGRRAMQSTWPNAWVPSETSLSDKDLEDRILDALHREIQERRSLLIGEGDGSGSGPSDLRVRVEVDAKDEVTVTSAPTGPVVYEQQGEAGGLPTVRLDLETIDLFPALRGDEAAAVAMATCKTNRREAYQAAAARLQATYGAVPSSEPAETEVPPPSCFDGLLWTTSDEEASDPSQRLLTESSIANIVLEVRNGDETKLITPAPSSSSVKGKMPFLPGLLRNELVRLGIVEEADIPVERVLKLLVSNKDDDGGGETTEETQEETQEEGGTQEVPEKLWLCNAFRGLFEVQLVS</sequence>
<feature type="region of interest" description="Disordered" evidence="2">
    <location>
        <begin position="705"/>
        <end position="731"/>
    </location>
</feature>
<feature type="region of interest" description="Disordered" evidence="2">
    <location>
        <begin position="1"/>
        <end position="24"/>
    </location>
</feature>
<evidence type="ECO:0000313" key="3">
    <source>
        <dbReference type="EMBL" id="KAE8261192.1"/>
    </source>
</evidence>
<feature type="compositionally biased region" description="Acidic residues" evidence="2">
    <location>
        <begin position="1480"/>
        <end position="1494"/>
    </location>
</feature>
<dbReference type="GO" id="GO:0051726">
    <property type="term" value="P:regulation of cell cycle"/>
    <property type="evidence" value="ECO:0007669"/>
    <property type="project" value="TreeGrafter"/>
</dbReference>
<reference evidence="3" key="1">
    <citation type="submission" date="2016-04" db="EMBL/GenBank/DDBJ databases">
        <authorList>
            <person name="Nguyen H.D."/>
            <person name="Kesanakurti P."/>
            <person name="Cullis J."/>
            <person name="Levesque C.A."/>
            <person name="Hambleton S."/>
        </authorList>
    </citation>
    <scope>NUCLEOTIDE SEQUENCE</scope>
    <source>
        <strain evidence="3">DAOMC 238032</strain>
    </source>
</reference>
<accession>A0A177VCW3</accession>
<dbReference type="InterPro" id="IPR043132">
    <property type="entry name" value="BCAT-like_C"/>
</dbReference>
<dbReference type="EMBL" id="LWDD02000402">
    <property type="protein sequence ID" value="KAE8261192.1"/>
    <property type="molecule type" value="Genomic_DNA"/>
</dbReference>
<proteinExistence type="predicted"/>
<dbReference type="Gene3D" id="3.20.10.10">
    <property type="entry name" value="D-amino Acid Aminotransferase, subunit A, domain 2"/>
    <property type="match status" value="1"/>
</dbReference>
<feature type="region of interest" description="Disordered" evidence="2">
    <location>
        <begin position="1474"/>
        <end position="1500"/>
    </location>
</feature>
<feature type="compositionally biased region" description="Acidic residues" evidence="2">
    <location>
        <begin position="1134"/>
        <end position="1144"/>
    </location>
</feature>
<feature type="compositionally biased region" description="Polar residues" evidence="2">
    <location>
        <begin position="1105"/>
        <end position="1114"/>
    </location>
</feature>
<evidence type="ECO:0000256" key="2">
    <source>
        <dbReference type="SAM" id="MobiDB-lite"/>
    </source>
</evidence>
<reference evidence="3" key="2">
    <citation type="journal article" date="2019" name="IMA Fungus">
        <title>Genome sequencing and comparison of five Tilletia species to identify candidate genes for the detection of regulated species infecting wheat.</title>
        <authorList>
            <person name="Nguyen H.D.T."/>
            <person name="Sultana T."/>
            <person name="Kesanakurti P."/>
            <person name="Hambleton S."/>
        </authorList>
    </citation>
    <scope>NUCLEOTIDE SEQUENCE</scope>
    <source>
        <strain evidence="3">DAOMC 238032</strain>
    </source>
</reference>
<feature type="coiled-coil region" evidence="1">
    <location>
        <begin position="797"/>
        <end position="984"/>
    </location>
</feature>
<feature type="region of interest" description="Disordered" evidence="2">
    <location>
        <begin position="1099"/>
        <end position="1152"/>
    </location>
</feature>
<dbReference type="GO" id="GO:0033596">
    <property type="term" value="C:TSC1-TSC2 complex"/>
    <property type="evidence" value="ECO:0007669"/>
    <property type="project" value="TreeGrafter"/>
</dbReference>
<name>A0A177VCW3_9BASI</name>
<keyword evidence="1" id="KW-0175">Coiled coil</keyword>
<evidence type="ECO:0000313" key="4">
    <source>
        <dbReference type="Proteomes" id="UP000077671"/>
    </source>
</evidence>
<dbReference type="PANTHER" id="PTHR15154:SF2">
    <property type="entry name" value="HAMARTIN"/>
    <property type="match status" value="1"/>
</dbReference>
<gene>
    <name evidence="3" type="ORF">A4X03_0g3467</name>
</gene>
<feature type="compositionally biased region" description="Polar residues" evidence="2">
    <location>
        <begin position="705"/>
        <end position="719"/>
    </location>
</feature>
<dbReference type="Proteomes" id="UP000077671">
    <property type="component" value="Unassembled WGS sequence"/>
</dbReference>
<dbReference type="GO" id="GO:0032007">
    <property type="term" value="P:negative regulation of TOR signaling"/>
    <property type="evidence" value="ECO:0007669"/>
    <property type="project" value="TreeGrafter"/>
</dbReference>
<evidence type="ECO:0000256" key="1">
    <source>
        <dbReference type="SAM" id="Coils"/>
    </source>
</evidence>
<dbReference type="InterPro" id="IPR007483">
    <property type="entry name" value="Hamartin"/>
</dbReference>
<comment type="caution">
    <text evidence="3">The sequence shown here is derived from an EMBL/GenBank/DDBJ whole genome shotgun (WGS) entry which is preliminary data.</text>
</comment>